<dbReference type="EMBL" id="JARK01000057">
    <property type="protein sequence ID" value="EYC44545.1"/>
    <property type="molecule type" value="Genomic_DNA"/>
</dbReference>
<proteinExistence type="predicted"/>
<reference evidence="2" key="1">
    <citation type="journal article" date="2015" name="Nat. Genet.">
        <title>The genome and transcriptome of the zoonotic hookworm Ancylostoma ceylanicum identify infection-specific gene families.</title>
        <authorList>
            <person name="Schwarz E.M."/>
            <person name="Hu Y."/>
            <person name="Antoshechkin I."/>
            <person name="Miller M.M."/>
            <person name="Sternberg P.W."/>
            <person name="Aroian R.V."/>
        </authorList>
    </citation>
    <scope>NUCLEOTIDE SEQUENCE</scope>
    <source>
        <strain evidence="2">HY135</strain>
    </source>
</reference>
<protein>
    <submittedName>
        <fullName evidence="1">Uncharacterized protein</fullName>
    </submittedName>
</protein>
<evidence type="ECO:0000313" key="2">
    <source>
        <dbReference type="Proteomes" id="UP000024635"/>
    </source>
</evidence>
<accession>A0A016WY51</accession>
<gene>
    <name evidence="1" type="primary">Acey_s0457.g1792</name>
    <name evidence="1" type="ORF">Y032_0457g1792</name>
</gene>
<comment type="caution">
    <text evidence="1">The sequence shown here is derived from an EMBL/GenBank/DDBJ whole genome shotgun (WGS) entry which is preliminary data.</text>
</comment>
<sequence length="74" mass="8543">MRSQVWFPIPDLENKAVEESICNHIFDTTRHHPQANRHTIIATVPCGKTINFDSNADTVELTYMYKRIIEAQGK</sequence>
<evidence type="ECO:0000313" key="1">
    <source>
        <dbReference type="EMBL" id="EYC44545.1"/>
    </source>
</evidence>
<dbReference type="Proteomes" id="UP000024635">
    <property type="component" value="Unassembled WGS sequence"/>
</dbReference>
<name>A0A016WY51_9BILA</name>
<dbReference type="AlphaFoldDB" id="A0A016WY51"/>
<keyword evidence="2" id="KW-1185">Reference proteome</keyword>
<organism evidence="1 2">
    <name type="scientific">Ancylostoma ceylanicum</name>
    <dbReference type="NCBI Taxonomy" id="53326"/>
    <lineage>
        <taxon>Eukaryota</taxon>
        <taxon>Metazoa</taxon>
        <taxon>Ecdysozoa</taxon>
        <taxon>Nematoda</taxon>
        <taxon>Chromadorea</taxon>
        <taxon>Rhabditida</taxon>
        <taxon>Rhabditina</taxon>
        <taxon>Rhabditomorpha</taxon>
        <taxon>Strongyloidea</taxon>
        <taxon>Ancylostomatidae</taxon>
        <taxon>Ancylostomatinae</taxon>
        <taxon>Ancylostoma</taxon>
    </lineage>
</organism>